<name>A0A5N5SSF2_9CRUS</name>
<evidence type="ECO:0000256" key="4">
    <source>
        <dbReference type="ARBA" id="ARBA00022917"/>
    </source>
</evidence>
<keyword evidence="7" id="KW-0175">Coiled coil</keyword>
<dbReference type="InterPro" id="IPR020058">
    <property type="entry name" value="Glu/Gln-tRNA-synth_Ib_cat-dom"/>
</dbReference>
<keyword evidence="3 6" id="KW-0067">ATP-binding</keyword>
<evidence type="ECO:0000256" key="3">
    <source>
        <dbReference type="ARBA" id="ARBA00022840"/>
    </source>
</evidence>
<dbReference type="GO" id="GO:0006424">
    <property type="term" value="P:glutamyl-tRNA aminoacylation"/>
    <property type="evidence" value="ECO:0007669"/>
    <property type="project" value="TreeGrafter"/>
</dbReference>
<evidence type="ECO:0000259" key="8">
    <source>
        <dbReference type="Pfam" id="PF00749"/>
    </source>
</evidence>
<organism evidence="9 10">
    <name type="scientific">Armadillidium nasatum</name>
    <dbReference type="NCBI Taxonomy" id="96803"/>
    <lineage>
        <taxon>Eukaryota</taxon>
        <taxon>Metazoa</taxon>
        <taxon>Ecdysozoa</taxon>
        <taxon>Arthropoda</taxon>
        <taxon>Crustacea</taxon>
        <taxon>Multicrustacea</taxon>
        <taxon>Malacostraca</taxon>
        <taxon>Eumalacostraca</taxon>
        <taxon>Peracarida</taxon>
        <taxon>Isopoda</taxon>
        <taxon>Oniscidea</taxon>
        <taxon>Crinocheta</taxon>
        <taxon>Armadillidiidae</taxon>
        <taxon>Armadillidium</taxon>
    </lineage>
</organism>
<keyword evidence="5 6" id="KW-0030">Aminoacyl-tRNA synthetase</keyword>
<dbReference type="InterPro" id="IPR000924">
    <property type="entry name" value="Glu/Gln-tRNA-synth"/>
</dbReference>
<keyword evidence="10" id="KW-1185">Reference proteome</keyword>
<keyword evidence="2 6" id="KW-0547">Nucleotide-binding</keyword>
<dbReference type="Proteomes" id="UP000326759">
    <property type="component" value="Unassembled WGS sequence"/>
</dbReference>
<dbReference type="InterPro" id="IPR014729">
    <property type="entry name" value="Rossmann-like_a/b/a_fold"/>
</dbReference>
<comment type="caution">
    <text evidence="9">The sequence shown here is derived from an EMBL/GenBank/DDBJ whole genome shotgun (WGS) entry which is preliminary data.</text>
</comment>
<keyword evidence="4 6" id="KW-0648">Protein biosynthesis</keyword>
<dbReference type="Gene3D" id="1.20.1050.130">
    <property type="match status" value="1"/>
</dbReference>
<evidence type="ECO:0000313" key="9">
    <source>
        <dbReference type="EMBL" id="KAB7496947.1"/>
    </source>
</evidence>
<proteinExistence type="inferred from homology"/>
<dbReference type="FunFam" id="3.90.800.10:FF:000001">
    <property type="entry name" value="Glutamine--tRNA ligase"/>
    <property type="match status" value="1"/>
</dbReference>
<dbReference type="PRINTS" id="PR00987">
    <property type="entry name" value="TRNASYNTHGLU"/>
</dbReference>
<feature type="coiled-coil region" evidence="7">
    <location>
        <begin position="249"/>
        <end position="276"/>
    </location>
</feature>
<dbReference type="GO" id="GO:0005524">
    <property type="term" value="F:ATP binding"/>
    <property type="evidence" value="ECO:0007669"/>
    <property type="project" value="UniProtKB-KW"/>
</dbReference>
<evidence type="ECO:0000256" key="1">
    <source>
        <dbReference type="ARBA" id="ARBA00022598"/>
    </source>
</evidence>
<dbReference type="GO" id="GO:0005829">
    <property type="term" value="C:cytosol"/>
    <property type="evidence" value="ECO:0007669"/>
    <property type="project" value="TreeGrafter"/>
</dbReference>
<dbReference type="Gene3D" id="3.40.50.620">
    <property type="entry name" value="HUPs"/>
    <property type="match status" value="1"/>
</dbReference>
<accession>A0A5N5SSF2</accession>
<reference evidence="9 10" key="1">
    <citation type="journal article" date="2019" name="PLoS Biol.">
        <title>Sex chromosomes control vertical transmission of feminizing Wolbachia symbionts in an isopod.</title>
        <authorList>
            <person name="Becking T."/>
            <person name="Chebbi M.A."/>
            <person name="Giraud I."/>
            <person name="Moumen B."/>
            <person name="Laverre T."/>
            <person name="Caubet Y."/>
            <person name="Peccoud J."/>
            <person name="Gilbert C."/>
            <person name="Cordaux R."/>
        </authorList>
    </citation>
    <scope>NUCLEOTIDE SEQUENCE [LARGE SCALE GENOMIC DNA]</scope>
    <source>
        <strain evidence="9">ANa2</strain>
        <tissue evidence="9">Whole body excluding digestive tract and cuticle</tissue>
    </source>
</reference>
<evidence type="ECO:0000313" key="10">
    <source>
        <dbReference type="Proteomes" id="UP000326759"/>
    </source>
</evidence>
<dbReference type="OrthoDB" id="1350766at2759"/>
<sequence>MKQEISVTLSKTDVPIGAALVCNFAKLRINWGEKTQLPLNSLVTLTSSSAISRHVARMYPSLDLYPSDILHRTESPEWQDMVAKKSCPPHILRWYNDIRSKVDSILNSLPPEVQSAITVNIPANGDAPIKREEEGKYVDLPGAKMGEVVVRFPPEASGYLHIGHAKAALLNQYYQKAFKGKLVMRFDDTNPDKEKADFEKEIIHDVKLLEVEPDKFSFTSDYFDQMLEMCESLLKNGKAYVDDTDAETMKKEREERKESKNRNNSVEQNLKMWKEMKCGSEFGSEVLCQSKN</sequence>
<evidence type="ECO:0000256" key="6">
    <source>
        <dbReference type="RuleBase" id="RU363037"/>
    </source>
</evidence>
<dbReference type="AlphaFoldDB" id="A0A5N5SSF2"/>
<gene>
    <name evidence="9" type="primary">EPRS</name>
    <name evidence="9" type="ORF">Anas_10614</name>
</gene>
<protein>
    <submittedName>
        <fullName evidence="9">Bifunctional glutamate/proline--tRNA ligase</fullName>
    </submittedName>
</protein>
<dbReference type="EMBL" id="SEYY01020871">
    <property type="protein sequence ID" value="KAB7496947.1"/>
    <property type="molecule type" value="Genomic_DNA"/>
</dbReference>
<dbReference type="PANTHER" id="PTHR43097:SF5">
    <property type="entry name" value="GLUTAMATE--TRNA LIGASE"/>
    <property type="match status" value="1"/>
</dbReference>
<dbReference type="Pfam" id="PF00749">
    <property type="entry name" value="tRNA-synt_1c"/>
    <property type="match status" value="1"/>
</dbReference>
<dbReference type="InterPro" id="IPR050132">
    <property type="entry name" value="Gln/Glu-tRNA_Ligase"/>
</dbReference>
<feature type="domain" description="Glutamyl/glutaminyl-tRNA synthetase class Ib catalytic" evidence="8">
    <location>
        <begin position="147"/>
        <end position="286"/>
    </location>
</feature>
<evidence type="ECO:0000256" key="5">
    <source>
        <dbReference type="ARBA" id="ARBA00023146"/>
    </source>
</evidence>
<dbReference type="SUPFAM" id="SSF52374">
    <property type="entry name" value="Nucleotidylyl transferase"/>
    <property type="match status" value="1"/>
</dbReference>
<dbReference type="PANTHER" id="PTHR43097">
    <property type="entry name" value="GLUTAMINE-TRNA LIGASE"/>
    <property type="match status" value="1"/>
</dbReference>
<keyword evidence="1 6" id="KW-0436">Ligase</keyword>
<dbReference type="GO" id="GO:0004818">
    <property type="term" value="F:glutamate-tRNA ligase activity"/>
    <property type="evidence" value="ECO:0007669"/>
    <property type="project" value="TreeGrafter"/>
</dbReference>
<dbReference type="PROSITE" id="PS00178">
    <property type="entry name" value="AA_TRNA_LIGASE_I"/>
    <property type="match status" value="1"/>
</dbReference>
<comment type="similarity">
    <text evidence="6">Belongs to the class-I aminoacyl-tRNA synthetase family.</text>
</comment>
<evidence type="ECO:0000256" key="7">
    <source>
        <dbReference type="SAM" id="Coils"/>
    </source>
</evidence>
<dbReference type="GO" id="GO:0017102">
    <property type="term" value="C:methionyl glutamyl tRNA synthetase complex"/>
    <property type="evidence" value="ECO:0007669"/>
    <property type="project" value="TreeGrafter"/>
</dbReference>
<evidence type="ECO:0000256" key="2">
    <source>
        <dbReference type="ARBA" id="ARBA00022741"/>
    </source>
</evidence>
<dbReference type="InterPro" id="IPR001412">
    <property type="entry name" value="aa-tRNA-synth_I_CS"/>
</dbReference>